<reference evidence="1 2" key="1">
    <citation type="journal article" date="2019" name="Commun. Biol.">
        <title>The bagworm genome reveals a unique fibroin gene that provides high tensile strength.</title>
        <authorList>
            <person name="Kono N."/>
            <person name="Nakamura H."/>
            <person name="Ohtoshi R."/>
            <person name="Tomita M."/>
            <person name="Numata K."/>
            <person name="Arakawa K."/>
        </authorList>
    </citation>
    <scope>NUCLEOTIDE SEQUENCE [LARGE SCALE GENOMIC DNA]</scope>
</reference>
<accession>A0A4C1YQV5</accession>
<evidence type="ECO:0000313" key="2">
    <source>
        <dbReference type="Proteomes" id="UP000299102"/>
    </source>
</evidence>
<evidence type="ECO:0000313" key="1">
    <source>
        <dbReference type="EMBL" id="GBP77540.1"/>
    </source>
</evidence>
<dbReference type="EMBL" id="BGZK01001334">
    <property type="protein sequence ID" value="GBP77540.1"/>
    <property type="molecule type" value="Genomic_DNA"/>
</dbReference>
<organism evidence="1 2">
    <name type="scientific">Eumeta variegata</name>
    <name type="common">Bagworm moth</name>
    <name type="synonym">Eumeta japonica</name>
    <dbReference type="NCBI Taxonomy" id="151549"/>
    <lineage>
        <taxon>Eukaryota</taxon>
        <taxon>Metazoa</taxon>
        <taxon>Ecdysozoa</taxon>
        <taxon>Arthropoda</taxon>
        <taxon>Hexapoda</taxon>
        <taxon>Insecta</taxon>
        <taxon>Pterygota</taxon>
        <taxon>Neoptera</taxon>
        <taxon>Endopterygota</taxon>
        <taxon>Lepidoptera</taxon>
        <taxon>Glossata</taxon>
        <taxon>Ditrysia</taxon>
        <taxon>Tineoidea</taxon>
        <taxon>Psychidae</taxon>
        <taxon>Oiketicinae</taxon>
        <taxon>Eumeta</taxon>
    </lineage>
</organism>
<proteinExistence type="predicted"/>
<protein>
    <submittedName>
        <fullName evidence="1">Uncharacterized protein</fullName>
    </submittedName>
</protein>
<name>A0A4C1YQV5_EUMVA</name>
<gene>
    <name evidence="1" type="ORF">EVAR_98993_1</name>
</gene>
<keyword evidence="2" id="KW-1185">Reference proteome</keyword>
<sequence length="115" mass="12476">MTSSARRLLPRGVAAPTAAARISSLNALLCDALSRRVSASITSSAPNGCCCFLSLRMKYSTGRTYAPGPRGEPSHIYDVPGMSGAYYVDRFPFHFVVGYAFIDDVIIDRPRVFVP</sequence>
<dbReference type="AlphaFoldDB" id="A0A4C1YQV5"/>
<dbReference type="Proteomes" id="UP000299102">
    <property type="component" value="Unassembled WGS sequence"/>
</dbReference>
<comment type="caution">
    <text evidence="1">The sequence shown here is derived from an EMBL/GenBank/DDBJ whole genome shotgun (WGS) entry which is preliminary data.</text>
</comment>